<dbReference type="EMBL" id="JACAGK010000018">
    <property type="protein sequence ID" value="MDM1048186.1"/>
    <property type="molecule type" value="Genomic_DNA"/>
</dbReference>
<evidence type="ECO:0000259" key="5">
    <source>
        <dbReference type="PROSITE" id="PS51194"/>
    </source>
</evidence>
<evidence type="ECO:0000313" key="6">
    <source>
        <dbReference type="EMBL" id="MDM1048186.1"/>
    </source>
</evidence>
<evidence type="ECO:0000256" key="2">
    <source>
        <dbReference type="ARBA" id="ARBA00022801"/>
    </source>
</evidence>
<proteinExistence type="predicted"/>
<keyword evidence="7" id="KW-1185">Reference proteome</keyword>
<sequence length="780" mass="91087">MLSNILFQQKVDEQTIKEILFDFHKYGPVSNSHLESLSYLKKYIPEDFKKYEGKLMFLMGLFYKTSTPNSFIETIYNVYAESIIEETGHNFTPVQADAYNSIKKYTNFSFSAPTSAGKSFLFQELIKESKGDIIIILPSRALLSEYLIKVKKLVSKETLVLQFIEIVNTKRTKNRIYIITPERGEEIFRNIDNLNLELILLDEAQISEEGIRGMKFDSLVRRIDKKLKNVKKIFTHPFVLNPDAQFKKHDITNNTDSETYNQKTVGKIYIEHFDNGFKYFSPFDDRIKGRGIDNNIVKEIIQNNGTALIYISKSKIYDGSFIETFAEYIELCPEISDEKGLSYISKLEEFLGTKDDREKNSVLIYLMKRGIVIHHGSIPLKARLIIEDFVNGHHAKICFSTSTLIQGINMPFDIVWINNFTFTGNEDQKTLNLKNLIGRAGRTTTENDCFDFGYVVIEKKNKKLFIERLNKESKLTTTSNLDDTTDPNNEDFIDIVDAIKNDTFNVDLQLTESQIKRISGANLDDEIVFILDKFLNKQSQPLTVKEYYRLEDDQRKKIKISFENIYKAHLRRTELSNGEKNVLSTSIPILLWQIQGKSFAEIISLRHAFLSEKDYRRALRRQLLKKEITSREFRLLLSKKKVRFSCIAEPLPNKTFKRPVSLFPRDTNIVDIDFDKIIYDTYDYIDKVLSLSLKDPLSSAFILYFQKTNDIRAQVLSNYIKYGTNNETEIWLIKYGFSFDEIEELIEYVEKIDETEIVFKKNIDEYTENFDNFKLIERYL</sequence>
<comment type="caution">
    <text evidence="6">The sequence shown here is derived from an EMBL/GenBank/DDBJ whole genome shotgun (WGS) entry which is preliminary data.</text>
</comment>
<evidence type="ECO:0000256" key="1">
    <source>
        <dbReference type="ARBA" id="ARBA00022741"/>
    </source>
</evidence>
<keyword evidence="2" id="KW-0378">Hydrolase</keyword>
<dbReference type="InterPro" id="IPR014001">
    <property type="entry name" value="Helicase_ATP-bd"/>
</dbReference>
<dbReference type="InterPro" id="IPR011545">
    <property type="entry name" value="DEAD/DEAH_box_helicase_dom"/>
</dbReference>
<name>A0ABT7NM00_9SPHI</name>
<dbReference type="Pfam" id="PF00270">
    <property type="entry name" value="DEAD"/>
    <property type="match status" value="1"/>
</dbReference>
<accession>A0ABT7NM00</accession>
<keyword evidence="3 6" id="KW-0347">Helicase</keyword>
<keyword evidence="1" id="KW-0547">Nucleotide-binding</keyword>
<dbReference type="RefSeq" id="WP_143884024.1">
    <property type="nucleotide sequence ID" value="NZ_JACAGK010000018.1"/>
</dbReference>
<dbReference type="PROSITE" id="PS51194">
    <property type="entry name" value="HELICASE_CTER"/>
    <property type="match status" value="1"/>
</dbReference>
<dbReference type="InterPro" id="IPR001650">
    <property type="entry name" value="Helicase_C-like"/>
</dbReference>
<organism evidence="6 7">
    <name type="scientific">Sphingobacterium hotanense</name>
    <dbReference type="NCBI Taxonomy" id="649196"/>
    <lineage>
        <taxon>Bacteria</taxon>
        <taxon>Pseudomonadati</taxon>
        <taxon>Bacteroidota</taxon>
        <taxon>Sphingobacteriia</taxon>
        <taxon>Sphingobacteriales</taxon>
        <taxon>Sphingobacteriaceae</taxon>
        <taxon>Sphingobacterium</taxon>
    </lineage>
</organism>
<reference evidence="6" key="1">
    <citation type="submission" date="2020-06" db="EMBL/GenBank/DDBJ databases">
        <authorList>
            <person name="Dong N."/>
        </authorList>
    </citation>
    <scope>NUCLEOTIDE SEQUENCE</scope>
    <source>
        <strain evidence="6">R1692</strain>
    </source>
</reference>
<dbReference type="SMART" id="SM00487">
    <property type="entry name" value="DEXDc"/>
    <property type="match status" value="1"/>
</dbReference>
<dbReference type="GO" id="GO:0004386">
    <property type="term" value="F:helicase activity"/>
    <property type="evidence" value="ECO:0007669"/>
    <property type="project" value="UniProtKB-KW"/>
</dbReference>
<protein>
    <submittedName>
        <fullName evidence="6">DEAD/DEAH box helicase</fullName>
    </submittedName>
</protein>
<keyword evidence="4" id="KW-0067">ATP-binding</keyword>
<gene>
    <name evidence="6" type="ORF">HX018_08055</name>
</gene>
<dbReference type="SUPFAM" id="SSF52540">
    <property type="entry name" value="P-loop containing nucleoside triphosphate hydrolases"/>
    <property type="match status" value="1"/>
</dbReference>
<dbReference type="InterPro" id="IPR050474">
    <property type="entry name" value="Hel308_SKI2-like"/>
</dbReference>
<dbReference type="Gene3D" id="3.40.50.300">
    <property type="entry name" value="P-loop containing nucleotide triphosphate hydrolases"/>
    <property type="match status" value="2"/>
</dbReference>
<evidence type="ECO:0000313" key="7">
    <source>
        <dbReference type="Proteomes" id="UP001170954"/>
    </source>
</evidence>
<evidence type="ECO:0000256" key="4">
    <source>
        <dbReference type="ARBA" id="ARBA00022840"/>
    </source>
</evidence>
<dbReference type="PANTHER" id="PTHR47961:SF6">
    <property type="entry name" value="DNA-DIRECTED DNA POLYMERASE"/>
    <property type="match status" value="1"/>
</dbReference>
<reference evidence="6" key="2">
    <citation type="journal article" date="2022" name="Sci. Total Environ.">
        <title>Prevalence, transmission, and molecular epidemiology of tet(X)-positive bacteria among humans, animals, and environmental niches in China: An epidemiological, and genomic-based study.</title>
        <authorList>
            <person name="Dong N."/>
            <person name="Zeng Y."/>
            <person name="Cai C."/>
            <person name="Sun C."/>
            <person name="Lu J."/>
            <person name="Liu C."/>
            <person name="Zhou H."/>
            <person name="Sun Q."/>
            <person name="Shu L."/>
            <person name="Wang H."/>
            <person name="Wang Y."/>
            <person name="Wang S."/>
            <person name="Wu C."/>
            <person name="Chan E.W."/>
            <person name="Chen G."/>
            <person name="Shen Z."/>
            <person name="Chen S."/>
            <person name="Zhang R."/>
        </authorList>
    </citation>
    <scope>NUCLEOTIDE SEQUENCE</scope>
    <source>
        <strain evidence="6">R1692</strain>
    </source>
</reference>
<dbReference type="PANTHER" id="PTHR47961">
    <property type="entry name" value="DNA POLYMERASE THETA, PUTATIVE (AFU_ORTHOLOGUE AFUA_1G05260)-RELATED"/>
    <property type="match status" value="1"/>
</dbReference>
<feature type="domain" description="Helicase C-terminal" evidence="5">
    <location>
        <begin position="324"/>
        <end position="485"/>
    </location>
</feature>
<dbReference type="InterPro" id="IPR027417">
    <property type="entry name" value="P-loop_NTPase"/>
</dbReference>
<evidence type="ECO:0000256" key="3">
    <source>
        <dbReference type="ARBA" id="ARBA00022806"/>
    </source>
</evidence>
<dbReference type="Proteomes" id="UP001170954">
    <property type="component" value="Unassembled WGS sequence"/>
</dbReference>